<organism evidence="1 2">
    <name type="scientific">Rhododendron molle</name>
    <name type="common">Chinese azalea</name>
    <name type="synonym">Azalea mollis</name>
    <dbReference type="NCBI Taxonomy" id="49168"/>
    <lineage>
        <taxon>Eukaryota</taxon>
        <taxon>Viridiplantae</taxon>
        <taxon>Streptophyta</taxon>
        <taxon>Embryophyta</taxon>
        <taxon>Tracheophyta</taxon>
        <taxon>Spermatophyta</taxon>
        <taxon>Magnoliopsida</taxon>
        <taxon>eudicotyledons</taxon>
        <taxon>Gunneridae</taxon>
        <taxon>Pentapetalae</taxon>
        <taxon>asterids</taxon>
        <taxon>Ericales</taxon>
        <taxon>Ericaceae</taxon>
        <taxon>Ericoideae</taxon>
        <taxon>Rhodoreae</taxon>
        <taxon>Rhododendron</taxon>
    </lineage>
</organism>
<keyword evidence="2" id="KW-1185">Reference proteome</keyword>
<gene>
    <name evidence="1" type="ORF">RHMOL_Rhmol12G0127100</name>
</gene>
<sequence>MAMPRSGGVYTSDPPPLRRTTTPRLFSLSAPPIHRRCAAPPHRLSSSSTASPSDMRCSPSCTRAVLGAEPACHPDFSRYTGTMDVFYKVVRQEGLARLWGSMNASLALAVPTCQLNPLNFAWISRVKLKDMPGCIILSRAKPFFVTSLR</sequence>
<dbReference type="EMBL" id="CM046399">
    <property type="protein sequence ID" value="KAI8528125.1"/>
    <property type="molecule type" value="Genomic_DNA"/>
</dbReference>
<evidence type="ECO:0000313" key="2">
    <source>
        <dbReference type="Proteomes" id="UP001062846"/>
    </source>
</evidence>
<dbReference type="Proteomes" id="UP001062846">
    <property type="component" value="Chromosome 12"/>
</dbReference>
<accession>A0ACC0LHN7</accession>
<proteinExistence type="predicted"/>
<comment type="caution">
    <text evidence="1">The sequence shown here is derived from an EMBL/GenBank/DDBJ whole genome shotgun (WGS) entry which is preliminary data.</text>
</comment>
<protein>
    <submittedName>
        <fullName evidence="1">Uncharacterized protein</fullName>
    </submittedName>
</protein>
<evidence type="ECO:0000313" key="1">
    <source>
        <dbReference type="EMBL" id="KAI8528125.1"/>
    </source>
</evidence>
<reference evidence="1" key="1">
    <citation type="submission" date="2022-02" db="EMBL/GenBank/DDBJ databases">
        <title>Plant Genome Project.</title>
        <authorList>
            <person name="Zhang R.-G."/>
        </authorList>
    </citation>
    <scope>NUCLEOTIDE SEQUENCE</scope>
    <source>
        <strain evidence="1">AT1</strain>
    </source>
</reference>
<name>A0ACC0LHN7_RHOML</name>